<evidence type="ECO:0008006" key="11">
    <source>
        <dbReference type="Google" id="ProtNLM"/>
    </source>
</evidence>
<dbReference type="PRINTS" id="PR01840">
    <property type="entry name" value="TATCFAMILY"/>
</dbReference>
<feature type="transmembrane region" description="Helical" evidence="6">
    <location>
        <begin position="130"/>
        <end position="151"/>
    </location>
</feature>
<evidence type="ECO:0000256" key="2">
    <source>
        <dbReference type="ARBA" id="ARBA00008882"/>
    </source>
</evidence>
<dbReference type="NCBIfam" id="TIGR00945">
    <property type="entry name" value="tatC"/>
    <property type="match status" value="1"/>
</dbReference>
<feature type="transmembrane region" description="Helical" evidence="6">
    <location>
        <begin position="243"/>
        <end position="260"/>
    </location>
</feature>
<dbReference type="HAMAP" id="MF_00902">
    <property type="entry name" value="TatC"/>
    <property type="match status" value="1"/>
</dbReference>
<evidence type="ECO:0000313" key="9">
    <source>
        <dbReference type="EMBL" id="CAD9775220.1"/>
    </source>
</evidence>
<dbReference type="InterPro" id="IPR019820">
    <property type="entry name" value="Sec-indep_translocase_CS"/>
</dbReference>
<gene>
    <name evidence="7" type="ORF">LSP00402_LOCUS19213</name>
    <name evidence="8" type="ORF">LSP00402_LOCUS19215</name>
    <name evidence="9" type="ORF">LSP00402_LOCUS19217</name>
    <name evidence="10" type="ORF">LSP00402_LOCUS19218</name>
</gene>
<keyword evidence="3 6" id="KW-0812">Transmembrane</keyword>
<evidence type="ECO:0000256" key="4">
    <source>
        <dbReference type="ARBA" id="ARBA00022989"/>
    </source>
</evidence>
<dbReference type="EMBL" id="HBHP01031236">
    <property type="protein sequence ID" value="CAD9775220.1"/>
    <property type="molecule type" value="Transcribed_RNA"/>
</dbReference>
<dbReference type="EMBL" id="HBHP01031232">
    <property type="protein sequence ID" value="CAD9775216.1"/>
    <property type="molecule type" value="Transcribed_RNA"/>
</dbReference>
<evidence type="ECO:0000256" key="6">
    <source>
        <dbReference type="SAM" id="Phobius"/>
    </source>
</evidence>
<proteinExistence type="inferred from homology"/>
<sequence length="290" mass="33808">MIINKNSNYVINNIRNSKLNININQRKKNIKCHTHVIIRKNKKYYTNIFVYNNKINFKYHLTELKDRVKIAGFSSILSLILCLFYSKEIIKIIQIIGLKKNVSFLQISPGDFFFTSIDVVYIFFKIGLYFGVLCAIPSILYQITSYVIPGLTIREKNFFVLITISSIVLFLLGTIFSFNILSPYALNFFLNYSENSVEATISIKQYFEFFIELFFITGIAFQLPIFQLIFVKSKIISLDSMKRQWRVVFLAILIISSIITPTTDPLTLLLISFPLFFLYIFGILLVKYIK</sequence>
<comment type="subcellular location">
    <subcellularLocation>
        <location evidence="1">Membrane</location>
        <topology evidence="1">Multi-pass membrane protein</topology>
    </subcellularLocation>
</comment>
<dbReference type="EMBL" id="HBHP01031234">
    <property type="protein sequence ID" value="CAD9775218.1"/>
    <property type="molecule type" value="Transcribed_RNA"/>
</dbReference>
<keyword evidence="5 6" id="KW-0472">Membrane</keyword>
<dbReference type="GO" id="GO:0065002">
    <property type="term" value="P:intracellular protein transmembrane transport"/>
    <property type="evidence" value="ECO:0007669"/>
    <property type="project" value="TreeGrafter"/>
</dbReference>
<dbReference type="AlphaFoldDB" id="A0A7S2U1Q1"/>
<evidence type="ECO:0000313" key="8">
    <source>
        <dbReference type="EMBL" id="CAD9775218.1"/>
    </source>
</evidence>
<dbReference type="GO" id="GO:0009977">
    <property type="term" value="F:proton motive force dependent protein transmembrane transporter activity"/>
    <property type="evidence" value="ECO:0007669"/>
    <property type="project" value="TreeGrafter"/>
</dbReference>
<dbReference type="PROSITE" id="PS01218">
    <property type="entry name" value="TATC"/>
    <property type="match status" value="1"/>
</dbReference>
<feature type="transmembrane region" description="Helical" evidence="6">
    <location>
        <begin position="70"/>
        <end position="90"/>
    </location>
</feature>
<keyword evidence="4 6" id="KW-1133">Transmembrane helix</keyword>
<evidence type="ECO:0000313" key="7">
    <source>
        <dbReference type="EMBL" id="CAD9775216.1"/>
    </source>
</evidence>
<evidence type="ECO:0000256" key="1">
    <source>
        <dbReference type="ARBA" id="ARBA00004141"/>
    </source>
</evidence>
<protein>
    <recommendedName>
        <fullName evidence="11">Thylakoid protein translocator TatC</fullName>
    </recommendedName>
</protein>
<feature type="transmembrane region" description="Helical" evidence="6">
    <location>
        <begin position="206"/>
        <end position="231"/>
    </location>
</feature>
<dbReference type="PANTHER" id="PTHR30371:SF0">
    <property type="entry name" value="SEC-INDEPENDENT PROTEIN TRANSLOCASE PROTEIN TATC, CHLOROPLASTIC-RELATED"/>
    <property type="match status" value="1"/>
</dbReference>
<dbReference type="GO" id="GO:0043953">
    <property type="term" value="P:protein transport by the Tat complex"/>
    <property type="evidence" value="ECO:0007669"/>
    <property type="project" value="TreeGrafter"/>
</dbReference>
<dbReference type="GO" id="GO:0033281">
    <property type="term" value="C:TAT protein transport complex"/>
    <property type="evidence" value="ECO:0007669"/>
    <property type="project" value="TreeGrafter"/>
</dbReference>
<feature type="transmembrane region" description="Helical" evidence="6">
    <location>
        <begin position="158"/>
        <end position="186"/>
    </location>
</feature>
<evidence type="ECO:0000256" key="5">
    <source>
        <dbReference type="ARBA" id="ARBA00023136"/>
    </source>
</evidence>
<dbReference type="PANTHER" id="PTHR30371">
    <property type="entry name" value="SEC-INDEPENDENT PROTEIN TRANSLOCASE PROTEIN TATC"/>
    <property type="match status" value="1"/>
</dbReference>
<dbReference type="EMBL" id="HBHP01031237">
    <property type="protein sequence ID" value="CAD9775221.1"/>
    <property type="molecule type" value="Transcribed_RNA"/>
</dbReference>
<accession>A0A7S2U1Q1</accession>
<dbReference type="Pfam" id="PF00902">
    <property type="entry name" value="TatC"/>
    <property type="match status" value="1"/>
</dbReference>
<comment type="similarity">
    <text evidence="2">Belongs to the TatC family.</text>
</comment>
<name>A0A7S2U1Q1_9EUKA</name>
<reference evidence="10" key="1">
    <citation type="submission" date="2021-01" db="EMBL/GenBank/DDBJ databases">
        <authorList>
            <person name="Corre E."/>
            <person name="Pelletier E."/>
            <person name="Niang G."/>
            <person name="Scheremetjew M."/>
            <person name="Finn R."/>
            <person name="Kale V."/>
            <person name="Holt S."/>
            <person name="Cochrane G."/>
            <person name="Meng A."/>
            <person name="Brown T."/>
            <person name="Cohen L."/>
        </authorList>
    </citation>
    <scope>NUCLEOTIDE SEQUENCE</scope>
    <source>
        <strain evidence="10">CCMP622</strain>
    </source>
</reference>
<evidence type="ECO:0000313" key="10">
    <source>
        <dbReference type="EMBL" id="CAD9775221.1"/>
    </source>
</evidence>
<evidence type="ECO:0000256" key="3">
    <source>
        <dbReference type="ARBA" id="ARBA00022692"/>
    </source>
</evidence>
<feature type="transmembrane region" description="Helical" evidence="6">
    <location>
        <begin position="266"/>
        <end position="286"/>
    </location>
</feature>
<organism evidence="10">
    <name type="scientific">Lotharella oceanica</name>
    <dbReference type="NCBI Taxonomy" id="641309"/>
    <lineage>
        <taxon>Eukaryota</taxon>
        <taxon>Sar</taxon>
        <taxon>Rhizaria</taxon>
        <taxon>Cercozoa</taxon>
        <taxon>Chlorarachniophyceae</taxon>
        <taxon>Lotharella</taxon>
    </lineage>
</organism>
<dbReference type="InterPro" id="IPR002033">
    <property type="entry name" value="TatC"/>
</dbReference>